<evidence type="ECO:0000256" key="1">
    <source>
        <dbReference type="SAM" id="Coils"/>
    </source>
</evidence>
<dbReference type="Proteomes" id="UP000515908">
    <property type="component" value="Chromosome 09"/>
</dbReference>
<accession>A0A7G2CD02</accession>
<feature type="region of interest" description="Disordered" evidence="2">
    <location>
        <begin position="847"/>
        <end position="879"/>
    </location>
</feature>
<evidence type="ECO:0000313" key="4">
    <source>
        <dbReference type="Proteomes" id="UP000515908"/>
    </source>
</evidence>
<proteinExistence type="predicted"/>
<keyword evidence="1" id="KW-0175">Coiled coil</keyword>
<feature type="region of interest" description="Disordered" evidence="2">
    <location>
        <begin position="88"/>
        <end position="123"/>
    </location>
</feature>
<feature type="region of interest" description="Disordered" evidence="2">
    <location>
        <begin position="535"/>
        <end position="559"/>
    </location>
</feature>
<dbReference type="VEuPathDB" id="TriTrypDB:ADEAN_000518600"/>
<keyword evidence="4" id="KW-1185">Reference proteome</keyword>
<gene>
    <name evidence="3" type="ORF">ADEAN_000518600</name>
</gene>
<organism evidence="3 4">
    <name type="scientific">Angomonas deanei</name>
    <dbReference type="NCBI Taxonomy" id="59799"/>
    <lineage>
        <taxon>Eukaryota</taxon>
        <taxon>Discoba</taxon>
        <taxon>Euglenozoa</taxon>
        <taxon>Kinetoplastea</taxon>
        <taxon>Metakinetoplastina</taxon>
        <taxon>Trypanosomatida</taxon>
        <taxon>Trypanosomatidae</taxon>
        <taxon>Strigomonadinae</taxon>
        <taxon>Angomonas</taxon>
    </lineage>
</organism>
<dbReference type="EMBL" id="LR877153">
    <property type="protein sequence ID" value="CAD2217706.1"/>
    <property type="molecule type" value="Genomic_DNA"/>
</dbReference>
<feature type="compositionally biased region" description="Low complexity" evidence="2">
    <location>
        <begin position="543"/>
        <end position="552"/>
    </location>
</feature>
<feature type="coiled-coil region" evidence="1">
    <location>
        <begin position="1221"/>
        <end position="1248"/>
    </location>
</feature>
<feature type="compositionally biased region" description="Basic and acidic residues" evidence="2">
    <location>
        <begin position="111"/>
        <end position="123"/>
    </location>
</feature>
<reference evidence="3 4" key="1">
    <citation type="submission" date="2020-08" db="EMBL/GenBank/DDBJ databases">
        <authorList>
            <person name="Newling K."/>
            <person name="Davey J."/>
            <person name="Forrester S."/>
        </authorList>
    </citation>
    <scope>NUCLEOTIDE SEQUENCE [LARGE SCALE GENOMIC DNA]</scope>
    <source>
        <strain evidence="4">Crithidia deanei Carvalho (ATCC PRA-265)</strain>
    </source>
</reference>
<name>A0A7G2CD02_9TRYP</name>
<protein>
    <submittedName>
        <fullName evidence="3">Uncharacterized protein</fullName>
    </submittedName>
</protein>
<evidence type="ECO:0000256" key="2">
    <source>
        <dbReference type="SAM" id="MobiDB-lite"/>
    </source>
</evidence>
<feature type="compositionally biased region" description="Polar residues" evidence="2">
    <location>
        <begin position="847"/>
        <end position="863"/>
    </location>
</feature>
<evidence type="ECO:0000313" key="3">
    <source>
        <dbReference type="EMBL" id="CAD2217706.1"/>
    </source>
</evidence>
<sequence>MCLLRWNTLKEVKNYVEAAHSVINASMSLFFTPLTIGLEVLGQSVLCLSLAPVSSPWVDWLEAYPVQHAFQAMCASLRLLKPLKPSEMTQVSGGDDASSPLGRPVNGFHKPARETNGESGTEGEKKFSVFFSNATLENIASHVDNIRGGARRLRGNEMRGRNFTNTRLHAFLVASGADARWYMLDARALCYFQNYSRASYTAALVPRPEMYSSPVGVLMRDCGPNEFILHSKLTNIVAQLLNGVSSENSILVSTICHSHGVHFGSYVFPLLDLLKTEEKQLTASLQNSQRNGGSSPAVQARLSQCSKCCQGIIGELIARVIKSLLMQEWHNLTRAVDPQWVLRMRRSLSSVEGKRELYKAYKGGLGGSATPEVSLPLNGNTATSNNNSDVSFEDDYLVDFLRELSELDQPLLDKYLHLLDGIFRVGVGEDAAASYDGTSPGVSNTSFSNTTISRFSKNTAIGDGSGFSFGRNGTAKGNRLTYPAFNSALFSIQFREDMFEELLTIVNDVYVYRPYLAGEKAEEWQVLKKKPVVQLRRARDNNNRGSNNGNHAGRYDTSDDDKIRVKHNELYAGWTLQCLQEMLAVPLVLRNNSITVDRRSGDSKVLEPLLFGKTDKGRYPLRARSKLFRNTIEIPLVLKLGSIEKMQEYSYEQNEIGLRVASIPYHMGPGTSTDKNLHYARSGKYIQMYAADIRIACRGWMVTEDFDFMQQNNIGGAGRTRGYRPSAARQGSLMGRRRGADNPFNIGAVDDTRSRSAFLLYTSFRQCYLNGKSDLPEALTALWQFNEQTEALCEGSNTLSYLLRLKVSLLANMGSNYAASIITRGLESAASDLDVLTGGVLNRRYLSSNSPGNSHNASNTRPENGNFHDRGNSSISDSTGSWARELYHPSTHAALRNNGASVSAQSTSTEAMLNPLLPEYEESIPILQYNTTVKAEKVSELRPIQCGELFFALLTLLVKHMFVVDPQRSERESWKRAVQFCGVRREIVVVCYGEHSVEAAIAMNDLALLLLQVPETYSQAKEELLKAERNLQGYLWFLRTQLKGEEGAEIDGSNNTTQILAVESRKRSSSTQIIDNGSSNPHRADGNIALVLPVSNSLELGNKSRSGRDGLLPTGINNNDSLGSLSATTNFKNRLLIFRSFDQMRGDDNRIPFSSMVDVMQSAVEEHVSKALYSVQNNIAFLYCKEARRVFVRHREAQLRAIAKARMSDVITTVAFGQRLYEKEKQRAAALAKLVEKAEATLEEILTNRPKALLYDVAVALNNQACMHFYNRHFVSARSSVMQSLTIIQQLMETANTVLTADEGGRAIMAAAGVVPASLVSSESPWDGFSPAMGNNPLHDNPSINRMSNPTAHFMPLVPREGKRGTPSNGGYLPLRATANTLENWSLVPGSAHGLGSRREPAGTDTHAAVRVGRAGRYLLHHQHTRDERDPQ</sequence>